<dbReference type="HOGENOM" id="CLU_545206_0_0_1"/>
<feature type="compositionally biased region" description="Polar residues" evidence="1">
    <location>
        <begin position="82"/>
        <end position="99"/>
    </location>
</feature>
<feature type="compositionally biased region" description="Low complexity" evidence="1">
    <location>
        <begin position="10"/>
        <end position="51"/>
    </location>
</feature>
<dbReference type="OrthoDB" id="3129738at2759"/>
<dbReference type="Proteomes" id="UP000054477">
    <property type="component" value="Unassembled WGS sequence"/>
</dbReference>
<gene>
    <name evidence="2" type="ORF">K443DRAFT_452054</name>
</gene>
<accession>A0A0C9YFS2</accession>
<feature type="compositionally biased region" description="Low complexity" evidence="1">
    <location>
        <begin position="283"/>
        <end position="296"/>
    </location>
</feature>
<feature type="region of interest" description="Disordered" evidence="1">
    <location>
        <begin position="455"/>
        <end position="500"/>
    </location>
</feature>
<dbReference type="STRING" id="1095629.A0A0C9YFS2"/>
<feature type="compositionally biased region" description="Basic and acidic residues" evidence="1">
    <location>
        <begin position="335"/>
        <end position="438"/>
    </location>
</feature>
<dbReference type="PANTHER" id="PTHR46563">
    <property type="entry name" value="RING-TYPE DOMAIN-CONTAINING PROTEIN"/>
    <property type="match status" value="1"/>
</dbReference>
<name>A0A0C9YFS2_9AGAR</name>
<feature type="compositionally biased region" description="Low complexity" evidence="1">
    <location>
        <begin position="128"/>
        <end position="143"/>
    </location>
</feature>
<dbReference type="PANTHER" id="PTHR46563:SF4">
    <property type="entry name" value="ASPARTYL_ASPARAGINYL BETA-HYDROXYLASE ISOFORM X1"/>
    <property type="match status" value="1"/>
</dbReference>
<dbReference type="EMBL" id="KN838539">
    <property type="protein sequence ID" value="KIK09262.1"/>
    <property type="molecule type" value="Genomic_DNA"/>
</dbReference>
<feature type="region of interest" description="Disordered" evidence="1">
    <location>
        <begin position="1"/>
        <end position="438"/>
    </location>
</feature>
<evidence type="ECO:0000256" key="1">
    <source>
        <dbReference type="SAM" id="MobiDB-lite"/>
    </source>
</evidence>
<evidence type="ECO:0000313" key="2">
    <source>
        <dbReference type="EMBL" id="KIK09262.1"/>
    </source>
</evidence>
<feature type="compositionally biased region" description="Polar residues" evidence="1">
    <location>
        <begin position="300"/>
        <end position="313"/>
    </location>
</feature>
<keyword evidence="3" id="KW-1185">Reference proteome</keyword>
<organism evidence="2 3">
    <name type="scientific">Laccaria amethystina LaAM-08-1</name>
    <dbReference type="NCBI Taxonomy" id="1095629"/>
    <lineage>
        <taxon>Eukaryota</taxon>
        <taxon>Fungi</taxon>
        <taxon>Dikarya</taxon>
        <taxon>Basidiomycota</taxon>
        <taxon>Agaricomycotina</taxon>
        <taxon>Agaricomycetes</taxon>
        <taxon>Agaricomycetidae</taxon>
        <taxon>Agaricales</taxon>
        <taxon>Agaricineae</taxon>
        <taxon>Hydnangiaceae</taxon>
        <taxon>Laccaria</taxon>
    </lineage>
</organism>
<proteinExistence type="predicted"/>
<reference evidence="2 3" key="1">
    <citation type="submission" date="2014-04" db="EMBL/GenBank/DDBJ databases">
        <authorList>
            <consortium name="DOE Joint Genome Institute"/>
            <person name="Kuo A."/>
            <person name="Kohler A."/>
            <person name="Nagy L.G."/>
            <person name="Floudas D."/>
            <person name="Copeland A."/>
            <person name="Barry K.W."/>
            <person name="Cichocki N."/>
            <person name="Veneault-Fourrey C."/>
            <person name="LaButti K."/>
            <person name="Lindquist E.A."/>
            <person name="Lipzen A."/>
            <person name="Lundell T."/>
            <person name="Morin E."/>
            <person name="Murat C."/>
            <person name="Sun H."/>
            <person name="Tunlid A."/>
            <person name="Henrissat B."/>
            <person name="Grigoriev I.V."/>
            <person name="Hibbett D.S."/>
            <person name="Martin F."/>
            <person name="Nordberg H.P."/>
            <person name="Cantor M.N."/>
            <person name="Hua S.X."/>
        </authorList>
    </citation>
    <scope>NUCLEOTIDE SEQUENCE [LARGE SCALE GENOMIC DNA]</scope>
    <source>
        <strain evidence="2 3">LaAM-08-1</strain>
    </source>
</reference>
<reference evidence="3" key="2">
    <citation type="submission" date="2015-01" db="EMBL/GenBank/DDBJ databases">
        <title>Evolutionary Origins and Diversification of the Mycorrhizal Mutualists.</title>
        <authorList>
            <consortium name="DOE Joint Genome Institute"/>
            <consortium name="Mycorrhizal Genomics Consortium"/>
            <person name="Kohler A."/>
            <person name="Kuo A."/>
            <person name="Nagy L.G."/>
            <person name="Floudas D."/>
            <person name="Copeland A."/>
            <person name="Barry K.W."/>
            <person name="Cichocki N."/>
            <person name="Veneault-Fourrey C."/>
            <person name="LaButti K."/>
            <person name="Lindquist E.A."/>
            <person name="Lipzen A."/>
            <person name="Lundell T."/>
            <person name="Morin E."/>
            <person name="Murat C."/>
            <person name="Riley R."/>
            <person name="Ohm R."/>
            <person name="Sun H."/>
            <person name="Tunlid A."/>
            <person name="Henrissat B."/>
            <person name="Grigoriev I.V."/>
            <person name="Hibbett D.S."/>
            <person name="Martin F."/>
        </authorList>
    </citation>
    <scope>NUCLEOTIDE SEQUENCE [LARGE SCALE GENOMIC DNA]</scope>
    <source>
        <strain evidence="3">LaAM-08-1</strain>
    </source>
</reference>
<protein>
    <submittedName>
        <fullName evidence="2">Uncharacterized protein</fullName>
    </submittedName>
</protein>
<dbReference type="AlphaFoldDB" id="A0A0C9YFS2"/>
<feature type="compositionally biased region" description="Basic residues" evidence="1">
    <location>
        <begin position="460"/>
        <end position="490"/>
    </location>
</feature>
<sequence length="500" mass="56441">MDILKMFQNPSSEPSSHPPSGTSSPSMRSASLPPQQPPQQGQSAPTQQSQLGSHSYTAFVPRPQQNSGPGGGPPRSPVYSRQAPNGSGPRSQGGPNSGTPAGLSSPRLGHHSHNGQPSGMPPPPPQMQPQMQPQMAPMPGWPGYYYPSDQHYMPQYNWYPMPPQMSSQAPHQHPQHHPPPPGSHIPQHPGMPMSPRNQPPPLQGPGTPTLSHAVPNTPHPPPLSHPQPSMSSVSSPPPTPSTASLPSSRLNVNSNAFVPTGRAKITLKSADGQEVKLENLTKPNTTPSSATTALPPQGSVYRQGSPGTPTRRPTSIRMETEDQRRKRLAEEEEKEREKTRAKAQAEEKVRLEKEEAERKVKEEEERKREEEEKEKERLRKEEEEKERLRKEEEQRLKEEEDRIRREAEEQERVRQEEEERKRKEEEAEKERIQLEKERPLKRKLSLLIHPKVEKMANLPRRVRHRSSQLLKMRSKRKRKRHFASTQRPHRQLLSGSDPTT</sequence>
<evidence type="ECO:0000313" key="3">
    <source>
        <dbReference type="Proteomes" id="UP000054477"/>
    </source>
</evidence>